<dbReference type="PANTHER" id="PTHR46401">
    <property type="entry name" value="GLYCOSYLTRANSFERASE WBBK-RELATED"/>
    <property type="match status" value="1"/>
</dbReference>
<evidence type="ECO:0000259" key="2">
    <source>
        <dbReference type="Pfam" id="PF00534"/>
    </source>
</evidence>
<keyword evidence="1 3" id="KW-0808">Transferase</keyword>
<evidence type="ECO:0000313" key="4">
    <source>
        <dbReference type="Proteomes" id="UP000244168"/>
    </source>
</evidence>
<dbReference type="AlphaFoldDB" id="A0A2T5J7N7"/>
<dbReference type="PANTHER" id="PTHR46401:SF2">
    <property type="entry name" value="GLYCOSYLTRANSFERASE WBBK-RELATED"/>
    <property type="match status" value="1"/>
</dbReference>
<sequence length="358" mass="40695">MKVALITRTTLYSTPGGDTIQIQQTASQLKALGIDADVLPADAEIDYERYDLLHFFNITRPADILQHQRASGKPSVISTILVDYSEFDRKHRPGLSGIIFNLLPADSIEYLKAIARFVRKKDKLNSVDYLWKGQRRSMHEVLSKAALILPNSHSEYRRIVKKYGTNMPHMIVPNGINPELFVDNGSPKDENLVLCVARIEGLKNQLNLIRALNNTRFRLLIIGAHSANQLAYYEACRREAAANVQFIDHIPQQELLAYYQRAKVHVLPSWFETTGLSSLEAAAMGCNLVITDKGDTRDYFSDDAWYCDPQSTQSIYDNIVAASRQPYRQRLRQYLLENCTWQQAARITLNAYQTILSS</sequence>
<proteinExistence type="predicted"/>
<dbReference type="Gene3D" id="3.40.50.2000">
    <property type="entry name" value="Glycogen Phosphorylase B"/>
    <property type="match status" value="2"/>
</dbReference>
<feature type="domain" description="Glycosyl transferase family 1" evidence="2">
    <location>
        <begin position="179"/>
        <end position="333"/>
    </location>
</feature>
<reference evidence="3 4" key="1">
    <citation type="submission" date="2018-04" db="EMBL/GenBank/DDBJ databases">
        <title>Genomic Encyclopedia of Archaeal and Bacterial Type Strains, Phase II (KMG-II): from individual species to whole genera.</title>
        <authorList>
            <person name="Goeker M."/>
        </authorList>
    </citation>
    <scope>NUCLEOTIDE SEQUENCE [LARGE SCALE GENOMIC DNA]</scope>
    <source>
        <strain evidence="3 4">DSM 26809</strain>
    </source>
</reference>
<keyword evidence="4" id="KW-1185">Reference proteome</keyword>
<dbReference type="SUPFAM" id="SSF53756">
    <property type="entry name" value="UDP-Glycosyltransferase/glycogen phosphorylase"/>
    <property type="match status" value="1"/>
</dbReference>
<organism evidence="3 4">
    <name type="scientific">Mucilaginibacter yixingensis</name>
    <dbReference type="NCBI Taxonomy" id="1295612"/>
    <lineage>
        <taxon>Bacteria</taxon>
        <taxon>Pseudomonadati</taxon>
        <taxon>Bacteroidota</taxon>
        <taxon>Sphingobacteriia</taxon>
        <taxon>Sphingobacteriales</taxon>
        <taxon>Sphingobacteriaceae</taxon>
        <taxon>Mucilaginibacter</taxon>
    </lineage>
</organism>
<dbReference type="Pfam" id="PF00534">
    <property type="entry name" value="Glycos_transf_1"/>
    <property type="match status" value="1"/>
</dbReference>
<dbReference type="GO" id="GO:0009103">
    <property type="term" value="P:lipopolysaccharide biosynthetic process"/>
    <property type="evidence" value="ECO:0007669"/>
    <property type="project" value="TreeGrafter"/>
</dbReference>
<evidence type="ECO:0000256" key="1">
    <source>
        <dbReference type="ARBA" id="ARBA00022679"/>
    </source>
</evidence>
<accession>A0A2T5J7N7</accession>
<dbReference type="InterPro" id="IPR001296">
    <property type="entry name" value="Glyco_trans_1"/>
</dbReference>
<dbReference type="RefSeq" id="WP_170113650.1">
    <property type="nucleotide sequence ID" value="NZ_CP160205.1"/>
</dbReference>
<protein>
    <submittedName>
        <fullName evidence="3">Glycosyltransferase involved in cell wall biosynthesis</fullName>
    </submittedName>
</protein>
<gene>
    <name evidence="3" type="ORF">C8P68_106344</name>
</gene>
<evidence type="ECO:0000313" key="3">
    <source>
        <dbReference type="EMBL" id="PTQ95129.1"/>
    </source>
</evidence>
<comment type="caution">
    <text evidence="3">The sequence shown here is derived from an EMBL/GenBank/DDBJ whole genome shotgun (WGS) entry which is preliminary data.</text>
</comment>
<dbReference type="Proteomes" id="UP000244168">
    <property type="component" value="Unassembled WGS sequence"/>
</dbReference>
<dbReference type="GO" id="GO:0016757">
    <property type="term" value="F:glycosyltransferase activity"/>
    <property type="evidence" value="ECO:0007669"/>
    <property type="project" value="InterPro"/>
</dbReference>
<name>A0A2T5J7N7_9SPHI</name>
<dbReference type="CDD" id="cd03801">
    <property type="entry name" value="GT4_PimA-like"/>
    <property type="match status" value="1"/>
</dbReference>
<dbReference type="EMBL" id="QAOQ01000006">
    <property type="protein sequence ID" value="PTQ95129.1"/>
    <property type="molecule type" value="Genomic_DNA"/>
</dbReference>